<dbReference type="AlphaFoldDB" id="A0A8H2RSK5"/>
<dbReference type="Proteomes" id="UP000325723">
    <property type="component" value="Unassembled WGS sequence"/>
</dbReference>
<dbReference type="EMBL" id="CABVIE010000005">
    <property type="protein sequence ID" value="VVO86177.1"/>
    <property type="molecule type" value="Genomic_DNA"/>
</dbReference>
<comment type="caution">
    <text evidence="1">The sequence shown here is derived from an EMBL/GenBank/DDBJ whole genome shotgun (WGS) entry which is preliminary data.</text>
</comment>
<dbReference type="Pfam" id="PF11185">
    <property type="entry name" value="DUF2971"/>
    <property type="match status" value="1"/>
</dbReference>
<protein>
    <recommendedName>
        <fullName evidence="3">DUF2971 domain-containing protein</fullName>
    </recommendedName>
</protein>
<evidence type="ECO:0000313" key="1">
    <source>
        <dbReference type="EMBL" id="VVO86177.1"/>
    </source>
</evidence>
<dbReference type="RefSeq" id="WP_150757690.1">
    <property type="nucleotide sequence ID" value="NZ_CABVIE010000005.1"/>
</dbReference>
<gene>
    <name evidence="1" type="ORF">PS900_02081</name>
</gene>
<organism evidence="1 2">
    <name type="scientific">Pseudomonas fluorescens</name>
    <dbReference type="NCBI Taxonomy" id="294"/>
    <lineage>
        <taxon>Bacteria</taxon>
        <taxon>Pseudomonadati</taxon>
        <taxon>Pseudomonadota</taxon>
        <taxon>Gammaproteobacteria</taxon>
        <taxon>Pseudomonadales</taxon>
        <taxon>Pseudomonadaceae</taxon>
        <taxon>Pseudomonas</taxon>
    </lineage>
</organism>
<name>A0A8H2RSK5_PSEFL</name>
<reference evidence="1 2" key="1">
    <citation type="submission" date="2019-09" db="EMBL/GenBank/DDBJ databases">
        <authorList>
            <person name="Chandra G."/>
            <person name="Truman W A."/>
        </authorList>
    </citation>
    <scope>NUCLEOTIDE SEQUENCE [LARGE SCALE GENOMIC DNA]</scope>
    <source>
        <strain evidence="1">PS900</strain>
    </source>
</reference>
<evidence type="ECO:0008006" key="3">
    <source>
        <dbReference type="Google" id="ProtNLM"/>
    </source>
</evidence>
<sequence>MSSDEEIGGAFGSLWDDMKAEETFPQKRLLLAHYTSIATLEGVMKNDELWFSNPLFMNDWDELAFGILESAKIIRENQEIKEACGTEERYDLFQSIFESYLEQFSAEHAFDVYVLCFSDHTDVKDDGLLSMWRGYGGNGNGAAIIFDTQQLNYNEDSPFIVSKVEYNSKEERIKWIKNKCIEFSEILKNTDVPDDKLYFPVGYLFERMKIFSIFTKHAGFSEEREWRAVYIRERDTNRKLDEMLHYAIGRSGVEPKLKFKVKPIDGITADDFSLEKIVSKIILGPAVSSHLAVSAVKRMLEKLEKHEIAKKLVSSTTPFRG</sequence>
<evidence type="ECO:0000313" key="2">
    <source>
        <dbReference type="Proteomes" id="UP000325723"/>
    </source>
</evidence>
<accession>A0A8H2RSK5</accession>
<proteinExistence type="predicted"/>
<dbReference type="InterPro" id="IPR021352">
    <property type="entry name" value="DUF2971"/>
</dbReference>